<proteinExistence type="predicted"/>
<accession>A0A1I4S4S6</accession>
<sequence>MRNYILMSDVIGSRSKDQKLLMENFKLCTQYINKKYSEHILSPLTITLGDEFQGIIKDLDSTVKILLDIEEFIIENNFDIKLRYVMVYGKIDTKINNEIAYEMLGEGLTNARNLLNNMKSSGNRFYIDSQNPQKNSIINNSFNIFQHIVDDWKINKDYLLISNLIKYKDYKIVSEKMNKERSLIWKREKSLNLSSYNSIKEILNTITLI</sequence>
<dbReference type="RefSeq" id="WP_092905373.1">
    <property type="nucleotide sequence ID" value="NZ_FOUZ01000001.1"/>
</dbReference>
<dbReference type="OrthoDB" id="3197351at2"/>
<dbReference type="AlphaFoldDB" id="A0A1I4S4S6"/>
<dbReference type="STRING" id="684065.SAMN05421738_10151"/>
<evidence type="ECO:0000313" key="1">
    <source>
        <dbReference type="EMBL" id="SFM59449.1"/>
    </source>
</evidence>
<dbReference type="Pfam" id="PF16264">
    <property type="entry name" value="SatD"/>
    <property type="match status" value="1"/>
</dbReference>
<organism evidence="1 2">
    <name type="scientific">Algoriella xinjiangensis</name>
    <dbReference type="NCBI Taxonomy" id="684065"/>
    <lineage>
        <taxon>Bacteria</taxon>
        <taxon>Pseudomonadati</taxon>
        <taxon>Bacteroidota</taxon>
        <taxon>Flavobacteriia</taxon>
        <taxon>Flavobacteriales</taxon>
        <taxon>Weeksellaceae</taxon>
        <taxon>Algoriella</taxon>
    </lineage>
</organism>
<evidence type="ECO:0000313" key="2">
    <source>
        <dbReference type="Proteomes" id="UP000199149"/>
    </source>
</evidence>
<gene>
    <name evidence="1" type="ORF">SAMN05421738_10151</name>
</gene>
<dbReference type="EMBL" id="FOUZ01000001">
    <property type="protein sequence ID" value="SFM59449.1"/>
    <property type="molecule type" value="Genomic_DNA"/>
</dbReference>
<keyword evidence="2" id="KW-1185">Reference proteome</keyword>
<name>A0A1I4S4S6_9FLAO</name>
<protein>
    <submittedName>
        <fullName evidence="1">SatD family (SatD)</fullName>
    </submittedName>
</protein>
<dbReference type="InterPro" id="IPR032580">
    <property type="entry name" value="SatD"/>
</dbReference>
<dbReference type="Proteomes" id="UP000199149">
    <property type="component" value="Unassembled WGS sequence"/>
</dbReference>
<reference evidence="2" key="1">
    <citation type="submission" date="2016-10" db="EMBL/GenBank/DDBJ databases">
        <authorList>
            <person name="Varghese N."/>
            <person name="Submissions S."/>
        </authorList>
    </citation>
    <scope>NUCLEOTIDE SEQUENCE [LARGE SCALE GENOMIC DNA]</scope>
    <source>
        <strain evidence="2">XJ109</strain>
    </source>
</reference>